<dbReference type="AlphaFoldDB" id="X1BCN4"/>
<proteinExistence type="predicted"/>
<dbReference type="EMBL" id="BART01024854">
    <property type="protein sequence ID" value="GAG93719.1"/>
    <property type="molecule type" value="Genomic_DNA"/>
</dbReference>
<protein>
    <submittedName>
        <fullName evidence="1">Uncharacterized protein</fullName>
    </submittedName>
</protein>
<accession>X1BCN4</accession>
<sequence>YSDEAIDKILISNPPVYSNGKYYKEMSKKFKVTQKYIKERCIELRLINIRSK</sequence>
<comment type="caution">
    <text evidence="1">The sequence shown here is derived from an EMBL/GenBank/DDBJ whole genome shotgun (WGS) entry which is preliminary data.</text>
</comment>
<gene>
    <name evidence="1" type="ORF">S01H4_44760</name>
</gene>
<reference evidence="1" key="1">
    <citation type="journal article" date="2014" name="Front. Microbiol.">
        <title>High frequency of phylogenetically diverse reductive dehalogenase-homologous genes in deep subseafloor sedimentary metagenomes.</title>
        <authorList>
            <person name="Kawai M."/>
            <person name="Futagami T."/>
            <person name="Toyoda A."/>
            <person name="Takaki Y."/>
            <person name="Nishi S."/>
            <person name="Hori S."/>
            <person name="Arai W."/>
            <person name="Tsubouchi T."/>
            <person name="Morono Y."/>
            <person name="Uchiyama I."/>
            <person name="Ito T."/>
            <person name="Fujiyama A."/>
            <person name="Inagaki F."/>
            <person name="Takami H."/>
        </authorList>
    </citation>
    <scope>NUCLEOTIDE SEQUENCE</scope>
    <source>
        <strain evidence="1">Expedition CK06-06</strain>
    </source>
</reference>
<evidence type="ECO:0000313" key="1">
    <source>
        <dbReference type="EMBL" id="GAG93719.1"/>
    </source>
</evidence>
<feature type="non-terminal residue" evidence="1">
    <location>
        <position position="1"/>
    </location>
</feature>
<organism evidence="1">
    <name type="scientific">marine sediment metagenome</name>
    <dbReference type="NCBI Taxonomy" id="412755"/>
    <lineage>
        <taxon>unclassified sequences</taxon>
        <taxon>metagenomes</taxon>
        <taxon>ecological metagenomes</taxon>
    </lineage>
</organism>
<name>X1BCN4_9ZZZZ</name>